<accession>A0AAD0U8F1</accession>
<proteinExistence type="predicted"/>
<sequence>MSTVLQLRRGTTAQHASFVGQPGEVTFDTTKKVFVGHDGVTPGGFPMARQASSAIGTSGHSGLIGANDATTPNSKFTVSSITATYRNAEGGTLTLYTGSTQTVDISQAGPVANGRDQSGTFGASAKVNLYKIYNGTTEALIASLAGPSVGPALPSGYTYWAYAGSVVLDGSANMRRMYMASSRMIFQSPPLVLSANPTLAVQSVSHAAYVPTLALDVVLNCYGSVTMPTAGEASNVIQLASGITFDRATSITENAGTGYAGYGRTVIVPNLPSQAVFSGWAYPVTVPTAVASNIAVQSFTVPNGAI</sequence>
<dbReference type="EMBL" id="CP024996">
    <property type="protein sequence ID" value="AYR23035.1"/>
    <property type="molecule type" value="Genomic_DNA"/>
</dbReference>
<name>A0AAD0U8F1_9BURK</name>
<gene>
    <name evidence="2" type="ORF">RC54_04015</name>
</gene>
<reference evidence="2 3" key="1">
    <citation type="submission" date="2017-11" db="EMBL/GenBank/DDBJ databases">
        <title>Complete genome sequence of Herbaspirillum rubrisubalbicans DSM 11543.</title>
        <authorList>
            <person name="Chen M."/>
            <person name="An Q."/>
        </authorList>
    </citation>
    <scope>NUCLEOTIDE SEQUENCE [LARGE SCALE GENOMIC DNA]</scope>
    <source>
        <strain evidence="2 3">DSM 11543</strain>
    </source>
</reference>
<dbReference type="Pfam" id="PF18454">
    <property type="entry name" value="Mtd_N"/>
    <property type="match status" value="1"/>
</dbReference>
<dbReference type="RefSeq" id="WP_061789244.1">
    <property type="nucleotide sequence ID" value="NZ_CP024996.1"/>
</dbReference>
<dbReference type="Proteomes" id="UP000269199">
    <property type="component" value="Chromosome"/>
</dbReference>
<protein>
    <recommendedName>
        <fullName evidence="1">Major tropism determinant N-terminal domain-containing protein</fullName>
    </recommendedName>
</protein>
<dbReference type="AlphaFoldDB" id="A0AAD0U8F1"/>
<dbReference type="InterPro" id="IPR041352">
    <property type="entry name" value="Mtd_N"/>
</dbReference>
<evidence type="ECO:0000313" key="3">
    <source>
        <dbReference type="Proteomes" id="UP000269199"/>
    </source>
</evidence>
<evidence type="ECO:0000259" key="1">
    <source>
        <dbReference type="Pfam" id="PF18454"/>
    </source>
</evidence>
<evidence type="ECO:0000313" key="2">
    <source>
        <dbReference type="EMBL" id="AYR23035.1"/>
    </source>
</evidence>
<feature type="domain" description="Major tropism determinant N-terminal" evidence="1">
    <location>
        <begin position="6"/>
        <end position="41"/>
    </location>
</feature>
<organism evidence="2 3">
    <name type="scientific">Herbaspirillum rubrisubalbicans</name>
    <dbReference type="NCBI Taxonomy" id="80842"/>
    <lineage>
        <taxon>Bacteria</taxon>
        <taxon>Pseudomonadati</taxon>
        <taxon>Pseudomonadota</taxon>
        <taxon>Betaproteobacteria</taxon>
        <taxon>Burkholderiales</taxon>
        <taxon>Oxalobacteraceae</taxon>
        <taxon>Herbaspirillum</taxon>
    </lineage>
</organism>
<dbReference type="Gene3D" id="2.10.10.30">
    <property type="match status" value="1"/>
</dbReference>